<feature type="region of interest" description="Disordered" evidence="1">
    <location>
        <begin position="102"/>
        <end position="175"/>
    </location>
</feature>
<evidence type="ECO:0000313" key="3">
    <source>
        <dbReference type="Proteomes" id="UP000030669"/>
    </source>
</evidence>
<reference evidence="2 3" key="1">
    <citation type="journal article" date="2012" name="Science">
        <title>The Paleozoic origin of enzymatic lignin decomposition reconstructed from 31 fungal genomes.</title>
        <authorList>
            <person name="Floudas D."/>
            <person name="Binder M."/>
            <person name="Riley R."/>
            <person name="Barry K."/>
            <person name="Blanchette R.A."/>
            <person name="Henrissat B."/>
            <person name="Martinez A.T."/>
            <person name="Otillar R."/>
            <person name="Spatafora J.W."/>
            <person name="Yadav J.S."/>
            <person name="Aerts A."/>
            <person name="Benoit I."/>
            <person name="Boyd A."/>
            <person name="Carlson A."/>
            <person name="Copeland A."/>
            <person name="Coutinho P.M."/>
            <person name="de Vries R.P."/>
            <person name="Ferreira P."/>
            <person name="Findley K."/>
            <person name="Foster B."/>
            <person name="Gaskell J."/>
            <person name="Glotzer D."/>
            <person name="Gorecki P."/>
            <person name="Heitman J."/>
            <person name="Hesse C."/>
            <person name="Hori C."/>
            <person name="Igarashi K."/>
            <person name="Jurgens J.A."/>
            <person name="Kallen N."/>
            <person name="Kersten P."/>
            <person name="Kohler A."/>
            <person name="Kuees U."/>
            <person name="Kumar T.K.A."/>
            <person name="Kuo A."/>
            <person name="LaButti K."/>
            <person name="Larrondo L.F."/>
            <person name="Lindquist E."/>
            <person name="Ling A."/>
            <person name="Lombard V."/>
            <person name="Lucas S."/>
            <person name="Lundell T."/>
            <person name="Martin R."/>
            <person name="McLaughlin D.J."/>
            <person name="Morgenstern I."/>
            <person name="Morin E."/>
            <person name="Murat C."/>
            <person name="Nagy L.G."/>
            <person name="Nolan M."/>
            <person name="Ohm R.A."/>
            <person name="Patyshakuliyeva A."/>
            <person name="Rokas A."/>
            <person name="Ruiz-Duenas F.J."/>
            <person name="Sabat G."/>
            <person name="Salamov A."/>
            <person name="Samejima M."/>
            <person name="Schmutz J."/>
            <person name="Slot J.C."/>
            <person name="St John F."/>
            <person name="Stenlid J."/>
            <person name="Sun H."/>
            <person name="Sun S."/>
            <person name="Syed K."/>
            <person name="Tsang A."/>
            <person name="Wiebenga A."/>
            <person name="Young D."/>
            <person name="Pisabarro A."/>
            <person name="Eastwood D.C."/>
            <person name="Martin F."/>
            <person name="Cullen D."/>
            <person name="Grigoriev I.V."/>
            <person name="Hibbett D.S."/>
        </authorList>
    </citation>
    <scope>NUCLEOTIDE SEQUENCE [LARGE SCALE GENOMIC DNA]</scope>
    <source>
        <strain evidence="2 3">ATCC 11539</strain>
    </source>
</reference>
<name>S7QC16_GLOTA</name>
<dbReference type="KEGG" id="gtr:GLOTRDRAFT_137382"/>
<dbReference type="GeneID" id="19303743"/>
<dbReference type="AlphaFoldDB" id="S7QC16"/>
<accession>S7QC16</accession>
<evidence type="ECO:0000313" key="2">
    <source>
        <dbReference type="EMBL" id="EPQ56898.1"/>
    </source>
</evidence>
<proteinExistence type="predicted"/>
<dbReference type="EMBL" id="KB469299">
    <property type="protein sequence ID" value="EPQ56898.1"/>
    <property type="molecule type" value="Genomic_DNA"/>
</dbReference>
<dbReference type="Proteomes" id="UP000030669">
    <property type="component" value="Unassembled WGS sequence"/>
</dbReference>
<keyword evidence="3" id="KW-1185">Reference proteome</keyword>
<dbReference type="HOGENOM" id="CLU_083668_0_0_1"/>
<evidence type="ECO:0000256" key="1">
    <source>
        <dbReference type="SAM" id="MobiDB-lite"/>
    </source>
</evidence>
<dbReference type="RefSeq" id="XP_007864089.1">
    <property type="nucleotide sequence ID" value="XM_007865898.1"/>
</dbReference>
<feature type="compositionally biased region" description="Basic and acidic residues" evidence="1">
    <location>
        <begin position="123"/>
        <end position="175"/>
    </location>
</feature>
<protein>
    <submittedName>
        <fullName evidence="2">Uncharacterized protein</fullName>
    </submittedName>
</protein>
<sequence>MASGTCRRKAFFLNSIIRKATSLMLLPVHPGRPILCLCLPHSTPSSSASSISSPPSTSTSLRPVLPVGNAWLNTGASAFVPRQSKVFIKAADGKEVDLQELRKQQAQAGAPIALPSPASPRCSIERLKKEEKCKKKEEEAEEKERKERKEQERKEQERKKRQEEVKEEEERQGGR</sequence>
<organism evidence="2 3">
    <name type="scientific">Gloeophyllum trabeum (strain ATCC 11539 / FP-39264 / Madison 617)</name>
    <name type="common">Brown rot fungus</name>
    <dbReference type="NCBI Taxonomy" id="670483"/>
    <lineage>
        <taxon>Eukaryota</taxon>
        <taxon>Fungi</taxon>
        <taxon>Dikarya</taxon>
        <taxon>Basidiomycota</taxon>
        <taxon>Agaricomycotina</taxon>
        <taxon>Agaricomycetes</taxon>
        <taxon>Gloeophyllales</taxon>
        <taxon>Gloeophyllaceae</taxon>
        <taxon>Gloeophyllum</taxon>
    </lineage>
</organism>
<gene>
    <name evidence="2" type="ORF">GLOTRDRAFT_137382</name>
</gene>
<dbReference type="STRING" id="670483.S7QC16"/>